<dbReference type="GO" id="GO:0016529">
    <property type="term" value="C:sarcoplasmic reticulum"/>
    <property type="evidence" value="ECO:0007669"/>
    <property type="project" value="TreeGrafter"/>
</dbReference>
<proteinExistence type="inferred from homology"/>
<comment type="subcellular location">
    <subcellularLocation>
        <location evidence="1">Cytoplasm</location>
    </subcellularLocation>
</comment>
<protein>
    <submittedName>
        <fullName evidence="5">Retrovirus-related Pol polyprotein from type-1 retrotransposable element R1</fullName>
    </submittedName>
</protein>
<dbReference type="PANTHER" id="PTHR14938">
    <property type="entry name" value="HCLS1-ASSOCIATED PROTEIN X-1"/>
    <property type="match status" value="1"/>
</dbReference>
<dbReference type="Pfam" id="PF10248">
    <property type="entry name" value="Mlf1IP"/>
    <property type="match status" value="1"/>
</dbReference>
<evidence type="ECO:0000256" key="3">
    <source>
        <dbReference type="ARBA" id="ARBA00022490"/>
    </source>
</evidence>
<organism evidence="5 6">
    <name type="scientific">Caerostris extrusa</name>
    <name type="common">Bark spider</name>
    <name type="synonym">Caerostris bankana</name>
    <dbReference type="NCBI Taxonomy" id="172846"/>
    <lineage>
        <taxon>Eukaryota</taxon>
        <taxon>Metazoa</taxon>
        <taxon>Ecdysozoa</taxon>
        <taxon>Arthropoda</taxon>
        <taxon>Chelicerata</taxon>
        <taxon>Arachnida</taxon>
        <taxon>Araneae</taxon>
        <taxon>Araneomorphae</taxon>
        <taxon>Entelegynae</taxon>
        <taxon>Araneoidea</taxon>
        <taxon>Araneidae</taxon>
        <taxon>Caerostris</taxon>
    </lineage>
</organism>
<evidence type="ECO:0000256" key="2">
    <source>
        <dbReference type="ARBA" id="ARBA00008332"/>
    </source>
</evidence>
<dbReference type="EMBL" id="BPLR01006165">
    <property type="protein sequence ID" value="GIY07845.1"/>
    <property type="molecule type" value="Genomic_DNA"/>
</dbReference>
<dbReference type="Proteomes" id="UP001054945">
    <property type="component" value="Unassembled WGS sequence"/>
</dbReference>
<dbReference type="GO" id="GO:0015629">
    <property type="term" value="C:actin cytoskeleton"/>
    <property type="evidence" value="ECO:0007669"/>
    <property type="project" value="TreeGrafter"/>
</dbReference>
<evidence type="ECO:0000256" key="1">
    <source>
        <dbReference type="ARBA" id="ARBA00004496"/>
    </source>
</evidence>
<name>A0AAV4QEI5_CAEEX</name>
<dbReference type="GO" id="GO:0043066">
    <property type="term" value="P:negative regulation of apoptotic process"/>
    <property type="evidence" value="ECO:0007669"/>
    <property type="project" value="InterPro"/>
</dbReference>
<dbReference type="AlphaFoldDB" id="A0AAV4QEI5"/>
<dbReference type="GO" id="GO:0030833">
    <property type="term" value="P:regulation of actin filament polymerization"/>
    <property type="evidence" value="ECO:0007669"/>
    <property type="project" value="TreeGrafter"/>
</dbReference>
<dbReference type="InterPro" id="IPR019376">
    <property type="entry name" value="Myeloid_leukemia_factor"/>
</dbReference>
<reference evidence="5 6" key="1">
    <citation type="submission" date="2021-06" db="EMBL/GenBank/DDBJ databases">
        <title>Caerostris extrusa draft genome.</title>
        <authorList>
            <person name="Kono N."/>
            <person name="Arakawa K."/>
        </authorList>
    </citation>
    <scope>NUCLEOTIDE SEQUENCE [LARGE SCALE GENOMIC DNA]</scope>
</reference>
<evidence type="ECO:0000313" key="6">
    <source>
        <dbReference type="Proteomes" id="UP001054945"/>
    </source>
</evidence>
<gene>
    <name evidence="5" type="primary">PO11_210</name>
    <name evidence="5" type="ORF">CEXT_21211</name>
</gene>
<dbReference type="GO" id="GO:0016324">
    <property type="term" value="C:apical plasma membrane"/>
    <property type="evidence" value="ECO:0007669"/>
    <property type="project" value="TreeGrafter"/>
</dbReference>
<evidence type="ECO:0000313" key="5">
    <source>
        <dbReference type="EMBL" id="GIY07845.1"/>
    </source>
</evidence>
<accession>A0AAV4QEI5</accession>
<keyword evidence="4" id="KW-0597">Phosphoprotein</keyword>
<keyword evidence="3" id="KW-0963">Cytoplasm</keyword>
<dbReference type="GO" id="GO:0030136">
    <property type="term" value="C:clathrin-coated vesicle"/>
    <property type="evidence" value="ECO:0007669"/>
    <property type="project" value="TreeGrafter"/>
</dbReference>
<keyword evidence="6" id="KW-1185">Reference proteome</keyword>
<comment type="similarity">
    <text evidence="2">Belongs to the MLF family.</text>
</comment>
<evidence type="ECO:0000256" key="4">
    <source>
        <dbReference type="ARBA" id="ARBA00022553"/>
    </source>
</evidence>
<sequence>MDWFFRGRFTGDRKHDTFIDGDPEFENRSTNDAMGDSFDTPFFDPFENLEDTSHDLFQRMDDMLNRMFSASFALESEKFSEQAQKENPRAMMLKDPEYDNRSIFPNDLSVGAEQRSALIDSDIDDKIFNDMGLLNENPFKKTEPCFSYKKFSSIRTVRLPDGTLEEQRSVTDNHGNTTTTVRRSIGDQGYEITTNSDEKGLKEKVEKFMNLEENDFQNFEKKWQDIKSESNLVPLFESKFNASEPKIASPAGDPLYISVFKKFFGF</sequence>
<comment type="caution">
    <text evidence="5">The sequence shown here is derived from an EMBL/GenBank/DDBJ whole genome shotgun (WGS) entry which is preliminary data.</text>
</comment>
<dbReference type="PANTHER" id="PTHR14938:SF2">
    <property type="entry name" value="HCLS1-ASSOCIATED PROTEIN X-1"/>
    <property type="match status" value="1"/>
</dbReference>
<dbReference type="InterPro" id="IPR017248">
    <property type="entry name" value="HAX-1"/>
</dbReference>
<dbReference type="GO" id="GO:0005739">
    <property type="term" value="C:mitochondrion"/>
    <property type="evidence" value="ECO:0007669"/>
    <property type="project" value="TreeGrafter"/>
</dbReference>